<gene>
    <name evidence="3" type="ORF">TCM_016331</name>
</gene>
<dbReference type="InterPro" id="IPR046848">
    <property type="entry name" value="E_motif"/>
</dbReference>
<dbReference type="PROSITE" id="PS51375">
    <property type="entry name" value="PPR"/>
    <property type="match status" value="5"/>
</dbReference>
<sequence>MLTLQLFPLLPTYSAPFQLPKQKITTKEPRNNNPVQFRKSLSSQNLSSDIAAPDSVSTVHALKSCTASRSLELGSCIHGTVLKSGLCTNVFVNNSLLDMYMKCGSTEEARKLFDHMPERNVASWTSMISGYCHNGLADEGISTFVQMLENEDPNEFTLAAALQAVAQKGNFRFLSVLHSYIVKSRFSVDSFLQNSLIGAFAKSGGLVDAIKLLERFSSRDVVSWTSVISAYVLHGLMQEALLVFFRMQDDGVVPNEVTILSILHACSFIGGQRILQWVHGLVSKLGWCRHELVLNSVAEMYLTNGYFRQGIQLFSEFCFDGEGQYFSPETMATLLQGCGHIHYLKFGKQLHGYLIKHGFSSCIVENSLIDMYAENQKSDSAFQVFARMNVRDIISWNTLITCLVKNGEFREALMLLKDVHNNHGGEMVRPDVITMLASIQACSNLSSFIPGQLIHGYITKAGLICDIFIRNALIDMYGRSGRLDLAEKVFEEMPTKDLGSWNSLIAAYGINGNGRPALHAFTELSKSSPHNPNAITFTNILSACSHAGLVEEGYEIFNRMRREYGVEPSMEHFVCVVDLLGRSGKLEEAEDFIKEMPVTPANDVWCALLGACGFHGNITIAERVAKKLCVLDPEGKVWRVALSNIYASRGQWDNAAKVRAQLRQVEGVKKERGWSTVEVEGEMFRFMVNDTRHPESKLIYAILSGMMKHVRENAIDRL</sequence>
<feature type="repeat" description="PPR" evidence="2">
    <location>
        <begin position="89"/>
        <end position="123"/>
    </location>
</feature>
<name>A0A061G4Q6_THECC</name>
<keyword evidence="1" id="KW-0677">Repeat</keyword>
<dbReference type="GO" id="GO:0009451">
    <property type="term" value="P:RNA modification"/>
    <property type="evidence" value="ECO:0000318"/>
    <property type="project" value="GO_Central"/>
</dbReference>
<dbReference type="InterPro" id="IPR046960">
    <property type="entry name" value="PPR_At4g14850-like_plant"/>
</dbReference>
<proteinExistence type="predicted"/>
<dbReference type="NCBIfam" id="TIGR00756">
    <property type="entry name" value="PPR"/>
    <property type="match status" value="6"/>
</dbReference>
<protein>
    <submittedName>
        <fullName evidence="3">Tetratricopeptide repeat superfamily protein, putative</fullName>
    </submittedName>
</protein>
<dbReference type="PANTHER" id="PTHR47926">
    <property type="entry name" value="PENTATRICOPEPTIDE REPEAT-CONTAINING PROTEIN"/>
    <property type="match status" value="1"/>
</dbReference>
<evidence type="ECO:0000256" key="2">
    <source>
        <dbReference type="PROSITE-ProRule" id="PRU00708"/>
    </source>
</evidence>
<dbReference type="InParanoid" id="A0A061G4Q6"/>
<dbReference type="AlphaFoldDB" id="A0A061G4Q6"/>
<evidence type="ECO:0000313" key="3">
    <source>
        <dbReference type="EMBL" id="EOY24840.1"/>
    </source>
</evidence>
<dbReference type="HOGENOM" id="CLU_002706_0_1_1"/>
<dbReference type="Gene3D" id="1.25.40.10">
    <property type="entry name" value="Tetratricopeptide repeat domain"/>
    <property type="match status" value="5"/>
</dbReference>
<dbReference type="FunFam" id="1.25.40.10:FF:001093">
    <property type="entry name" value="Pentatricopeptide repeat-containing protein At2g34400"/>
    <property type="match status" value="1"/>
</dbReference>
<dbReference type="Proteomes" id="UP000026915">
    <property type="component" value="Chromosome 3"/>
</dbReference>
<feature type="repeat" description="PPR" evidence="2">
    <location>
        <begin position="392"/>
        <end position="422"/>
    </location>
</feature>
<organism evidence="3 4">
    <name type="scientific">Theobroma cacao</name>
    <name type="common">Cacao</name>
    <name type="synonym">Cocoa</name>
    <dbReference type="NCBI Taxonomy" id="3641"/>
    <lineage>
        <taxon>Eukaryota</taxon>
        <taxon>Viridiplantae</taxon>
        <taxon>Streptophyta</taxon>
        <taxon>Embryophyta</taxon>
        <taxon>Tracheophyta</taxon>
        <taxon>Spermatophyta</taxon>
        <taxon>Magnoliopsida</taxon>
        <taxon>eudicotyledons</taxon>
        <taxon>Gunneridae</taxon>
        <taxon>Pentapetalae</taxon>
        <taxon>rosids</taxon>
        <taxon>malvids</taxon>
        <taxon>Malvales</taxon>
        <taxon>Malvaceae</taxon>
        <taxon>Byttnerioideae</taxon>
        <taxon>Theobroma</taxon>
    </lineage>
</organism>
<feature type="repeat" description="PPR" evidence="2">
    <location>
        <begin position="533"/>
        <end position="568"/>
    </location>
</feature>
<dbReference type="InterPro" id="IPR002885">
    <property type="entry name" value="PPR_rpt"/>
</dbReference>
<dbReference type="eggNOG" id="KOG4197">
    <property type="taxonomic scope" value="Eukaryota"/>
</dbReference>
<feature type="repeat" description="PPR" evidence="2">
    <location>
        <begin position="220"/>
        <end position="254"/>
    </location>
</feature>
<keyword evidence="4" id="KW-1185">Reference proteome</keyword>
<dbReference type="Pfam" id="PF20431">
    <property type="entry name" value="E_motif"/>
    <property type="match status" value="1"/>
</dbReference>
<dbReference type="Pfam" id="PF01535">
    <property type="entry name" value="PPR"/>
    <property type="match status" value="8"/>
</dbReference>
<dbReference type="OMA" id="EPSMEHF"/>
<dbReference type="EMBL" id="CM001881">
    <property type="protein sequence ID" value="EOY24840.1"/>
    <property type="molecule type" value="Genomic_DNA"/>
</dbReference>
<dbReference type="Gramene" id="EOY24840">
    <property type="protein sequence ID" value="EOY24840"/>
    <property type="gene ID" value="TCM_016331"/>
</dbReference>
<feature type="repeat" description="PPR" evidence="2">
    <location>
        <begin position="466"/>
        <end position="500"/>
    </location>
</feature>
<accession>A0A061G4Q6</accession>
<evidence type="ECO:0000256" key="1">
    <source>
        <dbReference type="ARBA" id="ARBA00022737"/>
    </source>
</evidence>
<dbReference type="FunFam" id="1.25.40.10:FF:000344">
    <property type="entry name" value="Pentatricopeptide repeat-containing protein"/>
    <property type="match status" value="1"/>
</dbReference>
<evidence type="ECO:0000313" key="4">
    <source>
        <dbReference type="Proteomes" id="UP000026915"/>
    </source>
</evidence>
<dbReference type="SUPFAM" id="SSF48452">
    <property type="entry name" value="TPR-like"/>
    <property type="match status" value="1"/>
</dbReference>
<reference evidence="3 4" key="1">
    <citation type="journal article" date="2013" name="Genome Biol.">
        <title>The genome sequence of the most widely cultivated cacao type and its use to identify candidate genes regulating pod color.</title>
        <authorList>
            <person name="Motamayor J.C."/>
            <person name="Mockaitis K."/>
            <person name="Schmutz J."/>
            <person name="Haiminen N."/>
            <person name="Iii D.L."/>
            <person name="Cornejo O."/>
            <person name="Findley S.D."/>
            <person name="Zheng P."/>
            <person name="Utro F."/>
            <person name="Royaert S."/>
            <person name="Saski C."/>
            <person name="Jenkins J."/>
            <person name="Podicheti R."/>
            <person name="Zhao M."/>
            <person name="Scheffler B.E."/>
            <person name="Stack J.C."/>
            <person name="Feltus F.A."/>
            <person name="Mustiga G.M."/>
            <person name="Amores F."/>
            <person name="Phillips W."/>
            <person name="Marelli J.P."/>
            <person name="May G.D."/>
            <person name="Shapiro H."/>
            <person name="Ma J."/>
            <person name="Bustamante C.D."/>
            <person name="Schnell R.J."/>
            <person name="Main D."/>
            <person name="Gilbert D."/>
            <person name="Parida L."/>
            <person name="Kuhn D.N."/>
        </authorList>
    </citation>
    <scope>NUCLEOTIDE SEQUENCE [LARGE SCALE GENOMIC DNA]</scope>
    <source>
        <strain evidence="4">cv. Matina 1-6</strain>
    </source>
</reference>
<dbReference type="Pfam" id="PF13041">
    <property type="entry name" value="PPR_2"/>
    <property type="match status" value="1"/>
</dbReference>
<dbReference type="GO" id="GO:0003723">
    <property type="term" value="F:RNA binding"/>
    <property type="evidence" value="ECO:0000318"/>
    <property type="project" value="GO_Central"/>
</dbReference>
<dbReference type="PANTHER" id="PTHR47926:SF513">
    <property type="entry name" value="PENTATRICOPEPTIDE REPEAT-CONTAINING PROTEIN"/>
    <property type="match status" value="1"/>
</dbReference>
<dbReference type="InterPro" id="IPR011990">
    <property type="entry name" value="TPR-like_helical_dom_sf"/>
</dbReference>